<dbReference type="STRING" id="51028.A0A0N4VNS3"/>
<reference evidence="5" key="1">
    <citation type="submission" date="2017-02" db="UniProtKB">
        <authorList>
            <consortium name="WormBaseParasite"/>
        </authorList>
    </citation>
    <scope>IDENTIFICATION</scope>
</reference>
<proteinExistence type="inferred from homology"/>
<dbReference type="InterPro" id="IPR052618">
    <property type="entry name" value="ComplexI_NDUFA12"/>
</dbReference>
<feature type="region of interest" description="Disordered" evidence="2">
    <location>
        <begin position="73"/>
        <end position="134"/>
    </location>
</feature>
<dbReference type="PANTHER" id="PTHR32470:SF2">
    <property type="entry name" value="NADH DEHYDROGENASE [UBIQUINONE] 1 ALPHA SUBCOMPLEX ASSEMBLY FACTOR 2"/>
    <property type="match status" value="1"/>
</dbReference>
<dbReference type="GO" id="GO:0005739">
    <property type="term" value="C:mitochondrion"/>
    <property type="evidence" value="ECO:0007669"/>
    <property type="project" value="TreeGrafter"/>
</dbReference>
<evidence type="ECO:0000313" key="5">
    <source>
        <dbReference type="WBParaSite" id="EVEC_0001264601-mRNA-1"/>
    </source>
</evidence>
<gene>
    <name evidence="3" type="ORF">EVEC_LOCUS11819</name>
</gene>
<dbReference type="WBParaSite" id="EVEC_0001264601-mRNA-1">
    <property type="protein sequence ID" value="EVEC_0001264601-mRNA-1"/>
    <property type="gene ID" value="EVEC_0001264601"/>
</dbReference>
<sequence>MSRPGVWHTVWMNFKKSLAAREMKKYVGEDVHGNRYYQILGKRKSVMRGYDPKSLSSPEPSVEWLAWLKGTRKHPPSGEEARVRTMNQQAQSVEDANLARNAPRVEVSRNKEAASISYPRYPDLEDQPGVHKRR</sequence>
<accession>A0A0N4VNS3</accession>
<dbReference type="PANTHER" id="PTHR32470">
    <property type="entry name" value="ADH DEHYDROGENASE [UBIQUINONE] 1 ALPHA SUBCOMPLEX ASSEMBLY FACTOR 2"/>
    <property type="match status" value="1"/>
</dbReference>
<keyword evidence="4" id="KW-1185">Reference proteome</keyword>
<evidence type="ECO:0000313" key="4">
    <source>
        <dbReference type="Proteomes" id="UP000274131"/>
    </source>
</evidence>
<dbReference type="GO" id="GO:0032981">
    <property type="term" value="P:mitochondrial respiratory chain complex I assembly"/>
    <property type="evidence" value="ECO:0007669"/>
    <property type="project" value="TreeGrafter"/>
</dbReference>
<dbReference type="Pfam" id="PF05071">
    <property type="entry name" value="NDUFA12"/>
    <property type="match status" value="1"/>
</dbReference>
<dbReference type="EMBL" id="UXUI01012761">
    <property type="protein sequence ID" value="VDD97068.1"/>
    <property type="molecule type" value="Genomic_DNA"/>
</dbReference>
<dbReference type="GO" id="GO:0045271">
    <property type="term" value="C:respiratory chain complex I"/>
    <property type="evidence" value="ECO:0007669"/>
    <property type="project" value="InterPro"/>
</dbReference>
<comment type="similarity">
    <text evidence="1">Belongs to the complex I NDUFA12 subunit family.</text>
</comment>
<dbReference type="InterPro" id="IPR007763">
    <property type="entry name" value="NDUFA12"/>
</dbReference>
<dbReference type="Proteomes" id="UP000274131">
    <property type="component" value="Unassembled WGS sequence"/>
</dbReference>
<dbReference type="OrthoDB" id="10255576at2759"/>
<evidence type="ECO:0000256" key="1">
    <source>
        <dbReference type="ARBA" id="ARBA00007355"/>
    </source>
</evidence>
<reference evidence="3 4" key="2">
    <citation type="submission" date="2018-10" db="EMBL/GenBank/DDBJ databases">
        <authorList>
            <consortium name="Pathogen Informatics"/>
        </authorList>
    </citation>
    <scope>NUCLEOTIDE SEQUENCE [LARGE SCALE GENOMIC DNA]</scope>
</reference>
<evidence type="ECO:0000256" key="2">
    <source>
        <dbReference type="SAM" id="MobiDB-lite"/>
    </source>
</evidence>
<organism evidence="5">
    <name type="scientific">Enterobius vermicularis</name>
    <name type="common">Human pinworm</name>
    <dbReference type="NCBI Taxonomy" id="51028"/>
    <lineage>
        <taxon>Eukaryota</taxon>
        <taxon>Metazoa</taxon>
        <taxon>Ecdysozoa</taxon>
        <taxon>Nematoda</taxon>
        <taxon>Chromadorea</taxon>
        <taxon>Rhabditida</taxon>
        <taxon>Spirurina</taxon>
        <taxon>Oxyuridomorpha</taxon>
        <taxon>Oxyuroidea</taxon>
        <taxon>Oxyuridae</taxon>
        <taxon>Enterobius</taxon>
    </lineage>
</organism>
<protein>
    <submittedName>
        <fullName evidence="5">NADH dehydrogenase [ubiquinone] 1 alpha subcomplex subunit 12</fullName>
    </submittedName>
</protein>
<evidence type="ECO:0000313" key="3">
    <source>
        <dbReference type="EMBL" id="VDD97068.1"/>
    </source>
</evidence>
<dbReference type="AlphaFoldDB" id="A0A0N4VNS3"/>
<name>A0A0N4VNS3_ENTVE</name>
<feature type="compositionally biased region" description="Polar residues" evidence="2">
    <location>
        <begin position="85"/>
        <end position="94"/>
    </location>
</feature>